<gene>
    <name evidence="1" type="ORF">J2Z40_003341</name>
</gene>
<organism evidence="1 2">
    <name type="scientific">Cytobacillus eiseniae</name>
    <dbReference type="NCBI Taxonomy" id="762947"/>
    <lineage>
        <taxon>Bacteria</taxon>
        <taxon>Bacillati</taxon>
        <taxon>Bacillota</taxon>
        <taxon>Bacilli</taxon>
        <taxon>Bacillales</taxon>
        <taxon>Bacillaceae</taxon>
        <taxon>Cytobacillus</taxon>
    </lineage>
</organism>
<comment type="caution">
    <text evidence="1">The sequence shown here is derived from an EMBL/GenBank/DDBJ whole genome shotgun (WGS) entry which is preliminary data.</text>
</comment>
<evidence type="ECO:0000313" key="1">
    <source>
        <dbReference type="EMBL" id="MBP2242761.1"/>
    </source>
</evidence>
<reference evidence="1 2" key="1">
    <citation type="submission" date="2021-03" db="EMBL/GenBank/DDBJ databases">
        <title>Genomic Encyclopedia of Type Strains, Phase IV (KMG-IV): sequencing the most valuable type-strain genomes for metagenomic binning, comparative biology and taxonomic classification.</title>
        <authorList>
            <person name="Goeker M."/>
        </authorList>
    </citation>
    <scope>NUCLEOTIDE SEQUENCE [LARGE SCALE GENOMIC DNA]</scope>
    <source>
        <strain evidence="1 2">DSM 26675</strain>
    </source>
</reference>
<keyword evidence="2" id="KW-1185">Reference proteome</keyword>
<dbReference type="PANTHER" id="PTHR35586:SF1">
    <property type="entry name" value="SLL1691 PROTEIN"/>
    <property type="match status" value="1"/>
</dbReference>
<accession>A0ABS4RIN7</accession>
<proteinExistence type="predicted"/>
<sequence length="296" mass="35388">MSVTLLVQEGPSHYTHHDQLFKQLIHTFFAEFLELFFPKVYQHIDFTTIKPLSEEMFTDLIEGESKRADIVIEANLKEYETLIIIHVEPQSYSQPDFNERMYHYFSLLYNKYRKPILPIAIFSYDVNRFESNQFMITFPFFHVLSFQFLMIELRKMNWRNYIHSNNPIAAALISKMGYTEKEKVQVKKEFLRMLVKMDINQAKAELINGFFETYLTLNEREEEKLMEEIKQLDSQEAEQILQLPNSWKEKGMQEGSQKEKRKIALEMIKEDLPTNLIVRITKLDCDEIDDIRRKSL</sequence>
<dbReference type="RefSeq" id="WP_066400130.1">
    <property type="nucleotide sequence ID" value="NZ_JAGIKZ010000026.1"/>
</dbReference>
<name>A0ABS4RIN7_9BACI</name>
<dbReference type="PANTHER" id="PTHR35586">
    <property type="entry name" value="SLL1691 PROTEIN"/>
    <property type="match status" value="1"/>
</dbReference>
<evidence type="ECO:0008006" key="3">
    <source>
        <dbReference type="Google" id="ProtNLM"/>
    </source>
</evidence>
<dbReference type="EMBL" id="JAGIKZ010000026">
    <property type="protein sequence ID" value="MBP2242761.1"/>
    <property type="molecule type" value="Genomic_DNA"/>
</dbReference>
<dbReference type="Proteomes" id="UP001519293">
    <property type="component" value="Unassembled WGS sequence"/>
</dbReference>
<evidence type="ECO:0000313" key="2">
    <source>
        <dbReference type="Proteomes" id="UP001519293"/>
    </source>
</evidence>
<protein>
    <recommendedName>
        <fullName evidence="3">Transposase</fullName>
    </recommendedName>
</protein>